<evidence type="ECO:0000256" key="1">
    <source>
        <dbReference type="SAM" id="SignalP"/>
    </source>
</evidence>
<dbReference type="PANTHER" id="PTHR31972:SF83">
    <property type="entry name" value="DUF868 FAMILY PROTEIN"/>
    <property type="match status" value="1"/>
</dbReference>
<proteinExistence type="predicted"/>
<sequence>MWYPKLIFPLFFLVFWATKQSVDVVATEEEAKLSFNVLRNREILSFSSCVSVRDFPSCFGENGVQVVHFTSSSCLCKFDIKSWLFAKRKWSKSFEINSIQVDTYWDLSLAKFKSGLESLKGFYLTVVFNGEMVLFLTDMRKEAFKKTNVTLDFYNVIFKLYGIKAQFWDNDQNHNLSIECDTISADNPFLVIRIDMFGLMVGNAIFIFQTCSSNDKLFDFLLSFLIFCNNESCGLGYLFMYVNFHNLHKTLECNYYQVNYEQT</sequence>
<dbReference type="PANTHER" id="PTHR31972">
    <property type="entry name" value="EXPRESSED PROTEIN"/>
    <property type="match status" value="1"/>
</dbReference>
<evidence type="ECO:0000313" key="2">
    <source>
        <dbReference type="EMBL" id="KAJ9681235.1"/>
    </source>
</evidence>
<dbReference type="EMBL" id="JARBHA010000015">
    <property type="protein sequence ID" value="KAJ9681235.1"/>
    <property type="molecule type" value="Genomic_DNA"/>
</dbReference>
<organism evidence="2 3">
    <name type="scientific">Vitis rotundifolia</name>
    <name type="common">Muscadine grape</name>
    <dbReference type="NCBI Taxonomy" id="103349"/>
    <lineage>
        <taxon>Eukaryota</taxon>
        <taxon>Viridiplantae</taxon>
        <taxon>Streptophyta</taxon>
        <taxon>Embryophyta</taxon>
        <taxon>Tracheophyta</taxon>
        <taxon>Spermatophyta</taxon>
        <taxon>Magnoliopsida</taxon>
        <taxon>eudicotyledons</taxon>
        <taxon>Gunneridae</taxon>
        <taxon>Pentapetalae</taxon>
        <taxon>rosids</taxon>
        <taxon>Vitales</taxon>
        <taxon>Vitaceae</taxon>
        <taxon>Viteae</taxon>
        <taxon>Vitis</taxon>
    </lineage>
</organism>
<dbReference type="AlphaFoldDB" id="A0AA39DEZ0"/>
<feature type="chain" id="PRO_5041338826" evidence="1">
    <location>
        <begin position="22"/>
        <end position="263"/>
    </location>
</feature>
<comment type="caution">
    <text evidence="2">The sequence shown here is derived from an EMBL/GenBank/DDBJ whole genome shotgun (WGS) entry which is preliminary data.</text>
</comment>
<gene>
    <name evidence="2" type="ORF">PVL29_020218</name>
</gene>
<feature type="signal peptide" evidence="1">
    <location>
        <begin position="1"/>
        <end position="21"/>
    </location>
</feature>
<protein>
    <submittedName>
        <fullName evidence="2">Uncharacterized protein</fullName>
    </submittedName>
</protein>
<dbReference type="InterPro" id="IPR008586">
    <property type="entry name" value="DUF868_pln"/>
</dbReference>
<dbReference type="Pfam" id="PF05910">
    <property type="entry name" value="DUF868"/>
    <property type="match status" value="1"/>
</dbReference>
<keyword evidence="3" id="KW-1185">Reference proteome</keyword>
<dbReference type="Proteomes" id="UP001168098">
    <property type="component" value="Unassembled WGS sequence"/>
</dbReference>
<keyword evidence="1" id="KW-0732">Signal</keyword>
<name>A0AA39DEZ0_VITRO</name>
<evidence type="ECO:0000313" key="3">
    <source>
        <dbReference type="Proteomes" id="UP001168098"/>
    </source>
</evidence>
<reference evidence="2 3" key="1">
    <citation type="journal article" date="2023" name="BMC Biotechnol.">
        <title>Vitis rotundifolia cv Carlos genome sequencing.</title>
        <authorList>
            <person name="Huff M."/>
            <person name="Hulse-Kemp A."/>
            <person name="Scheffler B."/>
            <person name="Youngblood R."/>
            <person name="Simpson S."/>
            <person name="Babiker E."/>
            <person name="Staton M."/>
        </authorList>
    </citation>
    <scope>NUCLEOTIDE SEQUENCE [LARGE SCALE GENOMIC DNA]</scope>
    <source>
        <tissue evidence="2">Leaf</tissue>
    </source>
</reference>
<accession>A0AA39DEZ0</accession>